<evidence type="ECO:0000313" key="1">
    <source>
        <dbReference type="EMBL" id="AHB49853.1"/>
    </source>
</evidence>
<reference evidence="1 2" key="1">
    <citation type="journal article" date="2014" name="Genome Announc.">
        <title>Complete Genome Sequence of Hyphomicrobium nitrativorans Strain NL23, a Denitrifying Bacterium Isolated from Biofilm of a Methanol-Fed Denitrification System Treating Seawater at the Montreal Biodome.</title>
        <authorList>
            <person name="Martineau C."/>
            <person name="Villeneuve C."/>
            <person name="Mauffrey F."/>
            <person name="Villemur R."/>
        </authorList>
    </citation>
    <scope>NUCLEOTIDE SEQUENCE [LARGE SCALE GENOMIC DNA]</scope>
    <source>
        <strain evidence="1">NL23</strain>
    </source>
</reference>
<protein>
    <recommendedName>
        <fullName evidence="3">SnoaL-like domain-containing protein</fullName>
    </recommendedName>
</protein>
<dbReference type="EMBL" id="CP006912">
    <property type="protein sequence ID" value="AHB49853.1"/>
    <property type="molecule type" value="Genomic_DNA"/>
</dbReference>
<proteinExistence type="predicted"/>
<gene>
    <name evidence="1" type="ORF">W911_02395</name>
</gene>
<evidence type="ECO:0000313" key="2">
    <source>
        <dbReference type="Proteomes" id="UP000018542"/>
    </source>
</evidence>
<dbReference type="InterPro" id="IPR032710">
    <property type="entry name" value="NTF2-like_dom_sf"/>
</dbReference>
<dbReference type="STRING" id="1029756.W911_02395"/>
<dbReference type="SUPFAM" id="SSF54427">
    <property type="entry name" value="NTF2-like"/>
    <property type="match status" value="1"/>
</dbReference>
<dbReference type="KEGG" id="hni:W911_02395"/>
<dbReference type="InterPro" id="IPR009959">
    <property type="entry name" value="Cyclase_SnoaL-like"/>
</dbReference>
<dbReference type="PATRIC" id="fig|1029756.8.peg.509"/>
<accession>V5SH52</accession>
<dbReference type="Proteomes" id="UP000018542">
    <property type="component" value="Chromosome"/>
</dbReference>
<sequence>MTGGEECRFGGVPMSFSFFPPVSPFHMSTTTRTLPPFNDGADYQSGQPFDHAEYDRIKELWLDHIAAEHRGDIPGLLATLTEDCVYTMLNNGKVWHGHEGAAEFYDKFLTAFPENCFAVTNVFVGPQGVVEEAHFNGIHKGDLLGLPSTGQPIEFDVVLLFPWDAVKKKFKGERIYFAIEHNLIANVGQLLRRMNRKLDAAEQT</sequence>
<organism evidence="1 2">
    <name type="scientific">Hyphomicrobium nitrativorans NL23</name>
    <dbReference type="NCBI Taxonomy" id="1029756"/>
    <lineage>
        <taxon>Bacteria</taxon>
        <taxon>Pseudomonadati</taxon>
        <taxon>Pseudomonadota</taxon>
        <taxon>Alphaproteobacteria</taxon>
        <taxon>Hyphomicrobiales</taxon>
        <taxon>Hyphomicrobiaceae</taxon>
        <taxon>Hyphomicrobium</taxon>
    </lineage>
</organism>
<evidence type="ECO:0008006" key="3">
    <source>
        <dbReference type="Google" id="ProtNLM"/>
    </source>
</evidence>
<dbReference type="Gene3D" id="3.10.450.50">
    <property type="match status" value="1"/>
</dbReference>
<keyword evidence="2" id="KW-1185">Reference proteome</keyword>
<dbReference type="GO" id="GO:0030638">
    <property type="term" value="P:polyketide metabolic process"/>
    <property type="evidence" value="ECO:0007669"/>
    <property type="project" value="InterPro"/>
</dbReference>
<dbReference type="HOGENOM" id="CLU_1341742_0_0_5"/>
<dbReference type="Pfam" id="PF07366">
    <property type="entry name" value="SnoaL"/>
    <property type="match status" value="1"/>
</dbReference>
<name>V5SH52_9HYPH</name>
<dbReference type="AlphaFoldDB" id="V5SH52"/>